<dbReference type="Proteomes" id="UP000314294">
    <property type="component" value="Unassembled WGS sequence"/>
</dbReference>
<keyword evidence="3" id="KW-1185">Reference proteome</keyword>
<organism evidence="2 3">
    <name type="scientific">Liparis tanakae</name>
    <name type="common">Tanaka's snailfish</name>
    <dbReference type="NCBI Taxonomy" id="230148"/>
    <lineage>
        <taxon>Eukaryota</taxon>
        <taxon>Metazoa</taxon>
        <taxon>Chordata</taxon>
        <taxon>Craniata</taxon>
        <taxon>Vertebrata</taxon>
        <taxon>Euteleostomi</taxon>
        <taxon>Actinopterygii</taxon>
        <taxon>Neopterygii</taxon>
        <taxon>Teleostei</taxon>
        <taxon>Neoteleostei</taxon>
        <taxon>Acanthomorphata</taxon>
        <taxon>Eupercaria</taxon>
        <taxon>Perciformes</taxon>
        <taxon>Cottioidei</taxon>
        <taxon>Cottales</taxon>
        <taxon>Liparidae</taxon>
        <taxon>Liparis</taxon>
    </lineage>
</organism>
<name>A0A4Z2FQC5_9TELE</name>
<evidence type="ECO:0000313" key="3">
    <source>
        <dbReference type="Proteomes" id="UP000314294"/>
    </source>
</evidence>
<accession>A0A4Z2FQC5</accession>
<sequence>MSRGSEPLKRTPEGKQRFFSWFIQIITSQRPGGFRAVNLILGKRRRWKPLRRPPPAAHEPPGLCGRVVGARRGSVPSATEPHRPENYPRYQ</sequence>
<dbReference type="AlphaFoldDB" id="A0A4Z2FQC5"/>
<gene>
    <name evidence="2" type="ORF">EYF80_046375</name>
</gene>
<evidence type="ECO:0000313" key="2">
    <source>
        <dbReference type="EMBL" id="TNN43446.1"/>
    </source>
</evidence>
<comment type="caution">
    <text evidence="2">The sequence shown here is derived from an EMBL/GenBank/DDBJ whole genome shotgun (WGS) entry which is preliminary data.</text>
</comment>
<protein>
    <submittedName>
        <fullName evidence="2">Uncharacterized protein</fullName>
    </submittedName>
</protein>
<feature type="compositionally biased region" description="Basic and acidic residues" evidence="1">
    <location>
        <begin position="80"/>
        <end position="91"/>
    </location>
</feature>
<reference evidence="2 3" key="1">
    <citation type="submission" date="2019-03" db="EMBL/GenBank/DDBJ databases">
        <title>First draft genome of Liparis tanakae, snailfish: a comprehensive survey of snailfish specific genes.</title>
        <authorList>
            <person name="Kim W."/>
            <person name="Song I."/>
            <person name="Jeong J.-H."/>
            <person name="Kim D."/>
            <person name="Kim S."/>
            <person name="Ryu S."/>
            <person name="Song J.Y."/>
            <person name="Lee S.K."/>
        </authorList>
    </citation>
    <scope>NUCLEOTIDE SEQUENCE [LARGE SCALE GENOMIC DNA]</scope>
    <source>
        <tissue evidence="2">Muscle</tissue>
    </source>
</reference>
<feature type="region of interest" description="Disordered" evidence="1">
    <location>
        <begin position="49"/>
        <end position="91"/>
    </location>
</feature>
<dbReference type="EMBL" id="SRLO01000965">
    <property type="protein sequence ID" value="TNN43446.1"/>
    <property type="molecule type" value="Genomic_DNA"/>
</dbReference>
<evidence type="ECO:0000256" key="1">
    <source>
        <dbReference type="SAM" id="MobiDB-lite"/>
    </source>
</evidence>
<proteinExistence type="predicted"/>